<keyword evidence="2" id="KW-0808">Transferase</keyword>
<evidence type="ECO:0000256" key="4">
    <source>
        <dbReference type="SAM" id="MobiDB-lite"/>
    </source>
</evidence>
<gene>
    <name evidence="6" type="ORF">g.50187</name>
</gene>
<accession>A0A1D2AF68</accession>
<evidence type="ECO:0000256" key="1">
    <source>
        <dbReference type="ARBA" id="ARBA00022676"/>
    </source>
</evidence>
<keyword evidence="3" id="KW-0325">Glycoprotein</keyword>
<proteinExistence type="predicted"/>
<dbReference type="AlphaFoldDB" id="A0A1D2AF68"/>
<dbReference type="PANTHER" id="PTHR20961">
    <property type="entry name" value="GLYCOSYLTRANSFERASE"/>
    <property type="match status" value="1"/>
</dbReference>
<evidence type="ECO:0000256" key="3">
    <source>
        <dbReference type="ARBA" id="ARBA00023180"/>
    </source>
</evidence>
<dbReference type="InterPro" id="IPR049625">
    <property type="entry name" value="Glyco_transf_61_cat"/>
</dbReference>
<organism evidence="6">
    <name type="scientific">Auxenochlorella protothecoides</name>
    <name type="common">Green microalga</name>
    <name type="synonym">Chlorella protothecoides</name>
    <dbReference type="NCBI Taxonomy" id="3075"/>
    <lineage>
        <taxon>Eukaryota</taxon>
        <taxon>Viridiplantae</taxon>
        <taxon>Chlorophyta</taxon>
        <taxon>core chlorophytes</taxon>
        <taxon>Trebouxiophyceae</taxon>
        <taxon>Chlorellales</taxon>
        <taxon>Chlorellaceae</taxon>
        <taxon>Auxenochlorella</taxon>
    </lineage>
</organism>
<feature type="compositionally biased region" description="Low complexity" evidence="4">
    <location>
        <begin position="351"/>
        <end position="365"/>
    </location>
</feature>
<dbReference type="GO" id="GO:0016763">
    <property type="term" value="F:pentosyltransferase activity"/>
    <property type="evidence" value="ECO:0007669"/>
    <property type="project" value="UniProtKB-ARBA"/>
</dbReference>
<evidence type="ECO:0000259" key="5">
    <source>
        <dbReference type="Pfam" id="PF04577"/>
    </source>
</evidence>
<sequence length="692" mass="71138">MREVVEGMGGDECAAEYDPVTKTVRPGKTCTKKGLVKERRCDPKNQAWCTPGVVSYRRFDGAPLIVYYTDASVHNRWRHMYYSMTEDIRSLDDMEGYCYRTLIVGKTSTLNFYQYNTANITSDHITQRKSAMAVFKAYIMTAQQQAMAEQRARDPASTQFWGYAPPAMELLRRGIGPENIGLADAIGELEVPHQGVRENMGTLSPGWQAAAAAADAAMGVEVGVQAEASGAGAAATVGAGAGSAVAAPVDPVTTAAATGAGAAGAVSVDPVTSAAATGTGTAAATAADPNSAATGTAAMIAAAAGDPVRTAGGAETLAASTPTLPGTAASGTQPGATGAAAVAGVAGGTGTAATATGSDPGTSSASGGGLAASGSQGVEAAGAQAGQASAADTAAAAGNAVAQQGAALVDAGAQGAAMAGGASAGQTAQQRRRSGRRIMAAAAGQVAGLEASAEGAATAAAAETAEAMREAARVEAALAAMPRLDVPTDAQHRHEPFRPVVTYMCRPFFSRGVLNEVDILRYILRNYNVTLRVTTFQEPLLEVLDLMGHTDVLVGMHGAGWTNAMFIKHGASAMQMYPYGWRLSNGAMIRGANYREIVLASDCPYHEWVNHRPGYAFFRKIDFHQRLGIEPFEHPGPEVPRPKDGLPGSPWVYQNTYVDLETFGREFDALMAGARIPKMGSAAVGAPTTPAA</sequence>
<dbReference type="EMBL" id="GDKF01001039">
    <property type="protein sequence ID" value="JAT77583.1"/>
    <property type="molecule type" value="Transcribed_RNA"/>
</dbReference>
<keyword evidence="1" id="KW-0328">Glycosyltransferase</keyword>
<dbReference type="InterPro" id="IPR007657">
    <property type="entry name" value="Glycosyltransferase_61"/>
</dbReference>
<dbReference type="Pfam" id="PF04577">
    <property type="entry name" value="Glyco_transf_61"/>
    <property type="match status" value="1"/>
</dbReference>
<name>A0A1D2AF68_AUXPR</name>
<reference evidence="6" key="1">
    <citation type="submission" date="2015-08" db="EMBL/GenBank/DDBJ databases">
        <authorList>
            <person name="Babu N.S."/>
            <person name="Beckwith C.J."/>
            <person name="Beseler K.G."/>
            <person name="Brison A."/>
            <person name="Carone J.V."/>
            <person name="Caskin T.P."/>
            <person name="Diamond M."/>
            <person name="Durham M.E."/>
            <person name="Foxe J.M."/>
            <person name="Go M."/>
            <person name="Henderson B.A."/>
            <person name="Jones I.B."/>
            <person name="McGettigan J.A."/>
            <person name="Micheletti S.J."/>
            <person name="Nasrallah M.E."/>
            <person name="Ortiz D."/>
            <person name="Piller C.R."/>
            <person name="Privatt S.R."/>
            <person name="Schneider S.L."/>
            <person name="Sharp S."/>
            <person name="Smith T.C."/>
            <person name="Stanton J.D."/>
            <person name="Ullery H.E."/>
            <person name="Wilson R.J."/>
            <person name="Serrano M.G."/>
            <person name="Buck G."/>
            <person name="Lee V."/>
            <person name="Wang Y."/>
            <person name="Carvalho R."/>
            <person name="Voegtly L."/>
            <person name="Shi R."/>
            <person name="Duckworth R."/>
            <person name="Johnson A."/>
            <person name="Loviza R."/>
            <person name="Walstead R."/>
            <person name="Shah Z."/>
            <person name="Kiflezghi M."/>
            <person name="Wade K."/>
            <person name="Ball S.L."/>
            <person name="Bradley K.W."/>
            <person name="Asai D.J."/>
            <person name="Bowman C.A."/>
            <person name="Russell D.A."/>
            <person name="Pope W.H."/>
            <person name="Jacobs-Sera D."/>
            <person name="Hendrix R.W."/>
            <person name="Hatfull G.F."/>
        </authorList>
    </citation>
    <scope>NUCLEOTIDE SEQUENCE</scope>
</reference>
<feature type="region of interest" description="Disordered" evidence="4">
    <location>
        <begin position="349"/>
        <end position="374"/>
    </location>
</feature>
<protein>
    <recommendedName>
        <fullName evidence="5">Glycosyltransferase 61 catalytic domain-containing protein</fullName>
    </recommendedName>
</protein>
<evidence type="ECO:0000256" key="2">
    <source>
        <dbReference type="ARBA" id="ARBA00022679"/>
    </source>
</evidence>
<dbReference type="GO" id="GO:0005794">
    <property type="term" value="C:Golgi apparatus"/>
    <property type="evidence" value="ECO:0007669"/>
    <property type="project" value="UniProtKB-ARBA"/>
</dbReference>
<evidence type="ECO:0000313" key="6">
    <source>
        <dbReference type="EMBL" id="JAT77583.1"/>
    </source>
</evidence>
<feature type="domain" description="Glycosyltransferase 61 catalytic" evidence="5">
    <location>
        <begin position="493"/>
        <end position="572"/>
    </location>
</feature>